<organism evidence="1">
    <name type="scientific">uncultured marine thaumarchaeote SAT1000_04_B06</name>
    <dbReference type="NCBI Taxonomy" id="1456354"/>
    <lineage>
        <taxon>Archaea</taxon>
        <taxon>Nitrososphaerota</taxon>
        <taxon>environmental samples</taxon>
    </lineage>
</organism>
<name>A0A075HYB1_9ARCH</name>
<dbReference type="EMBL" id="KF901189">
    <property type="protein sequence ID" value="AIF21371.1"/>
    <property type="molecule type" value="Genomic_DNA"/>
</dbReference>
<evidence type="ECO:0000313" key="1">
    <source>
        <dbReference type="EMBL" id="AIF21371.1"/>
    </source>
</evidence>
<reference evidence="1" key="1">
    <citation type="journal article" date="2014" name="Genome Biol. Evol.">
        <title>Pangenome evidence for extensive interdomain horizontal transfer affecting lineage core and shell genes in uncultured planktonic thaumarchaeota and euryarchaeota.</title>
        <authorList>
            <person name="Deschamps P."/>
            <person name="Zivanovic Y."/>
            <person name="Moreira D."/>
            <person name="Rodriguez-Valera F."/>
            <person name="Lopez-Garcia P."/>
        </authorList>
    </citation>
    <scope>NUCLEOTIDE SEQUENCE</scope>
</reference>
<dbReference type="AlphaFoldDB" id="A0A075HYB1"/>
<sequence>MLENDLKFLEETFKQYYFNHFDLIHVPDRSKEREYGYKNLILE</sequence>
<protein>
    <submittedName>
        <fullName evidence="1">Uncharacterized protein</fullName>
    </submittedName>
</protein>
<accession>A0A075HYB1</accession>
<proteinExistence type="predicted"/>